<evidence type="ECO:0000256" key="1">
    <source>
        <dbReference type="ARBA" id="ARBA00004236"/>
    </source>
</evidence>
<dbReference type="Pfam" id="PF00905">
    <property type="entry name" value="Transpeptidase"/>
    <property type="match status" value="1"/>
</dbReference>
<evidence type="ECO:0000256" key="3">
    <source>
        <dbReference type="ARBA" id="ARBA00007739"/>
    </source>
</evidence>
<dbReference type="PANTHER" id="PTHR32282">
    <property type="entry name" value="BINDING PROTEIN TRANSPEPTIDASE, PUTATIVE-RELATED"/>
    <property type="match status" value="1"/>
</dbReference>
<evidence type="ECO:0000256" key="7">
    <source>
        <dbReference type="ARBA" id="ARBA00022676"/>
    </source>
</evidence>
<evidence type="ECO:0000256" key="8">
    <source>
        <dbReference type="ARBA" id="ARBA00022679"/>
    </source>
</evidence>
<protein>
    <submittedName>
        <fullName evidence="19">Uncharacterized protein</fullName>
    </submittedName>
</protein>
<dbReference type="FunFam" id="1.10.3810.10:FF:000001">
    <property type="entry name" value="Penicillin-binding protein 1A"/>
    <property type="match status" value="1"/>
</dbReference>
<dbReference type="STRING" id="1802333.A3G03_00480"/>
<dbReference type="GO" id="GO:0008360">
    <property type="term" value="P:regulation of cell shape"/>
    <property type="evidence" value="ECO:0007669"/>
    <property type="project" value="UniProtKB-KW"/>
</dbReference>
<keyword evidence="7" id="KW-0328">Glycosyltransferase</keyword>
<evidence type="ECO:0000256" key="6">
    <source>
        <dbReference type="ARBA" id="ARBA00022670"/>
    </source>
</evidence>
<organism evidence="19 20">
    <name type="scientific">Candidatus Taylorbacteria bacterium RIFCSPLOWO2_12_FULL_44_15c</name>
    <dbReference type="NCBI Taxonomy" id="1802333"/>
    <lineage>
        <taxon>Bacteria</taxon>
        <taxon>Candidatus Tayloriibacteriota</taxon>
    </lineage>
</organism>
<evidence type="ECO:0000256" key="16">
    <source>
        <dbReference type="ARBA" id="ARBA00049902"/>
    </source>
</evidence>
<evidence type="ECO:0000256" key="11">
    <source>
        <dbReference type="ARBA" id="ARBA00022984"/>
    </source>
</evidence>
<name>A0A1G2P8Y6_9BACT</name>
<dbReference type="InterPro" id="IPR001460">
    <property type="entry name" value="PCN-bd_Tpept"/>
</dbReference>
<accession>A0A1G2P8Y6</accession>
<comment type="caution">
    <text evidence="19">The sequence shown here is derived from an EMBL/GenBank/DDBJ whole genome shotgun (WGS) entry which is preliminary data.</text>
</comment>
<comment type="similarity">
    <text evidence="2">In the C-terminal section; belongs to the transpeptidase family.</text>
</comment>
<evidence type="ECO:0000256" key="13">
    <source>
        <dbReference type="ARBA" id="ARBA00023268"/>
    </source>
</evidence>
<dbReference type="Gene3D" id="3.40.710.10">
    <property type="entry name" value="DD-peptidase/beta-lactamase superfamily"/>
    <property type="match status" value="1"/>
</dbReference>
<feature type="domain" description="Glycosyl transferase family 51" evidence="18">
    <location>
        <begin position="74"/>
        <end position="245"/>
    </location>
</feature>
<dbReference type="PANTHER" id="PTHR32282:SF11">
    <property type="entry name" value="PENICILLIN-BINDING PROTEIN 1B"/>
    <property type="match status" value="1"/>
</dbReference>
<keyword evidence="13" id="KW-0511">Multifunctional enzyme</keyword>
<sequence length="842" mass="94103">MIMLILKAMKKRRLLKKRLMEAAALAAGLFLLGGGATLLWLGNMEIPNLDTIGERRVSQSTKIFDRTGEILLYDIHKDVRRTVVPFDQISRNIKNATVAIEDASFYQHRGIEPKAILRAVFANLLNFGYSQGGSTITQQVVKNSILTNDKTITRKLKEWVLALKLEKTMSKEKILALYLNEIPYGGSIYGVEQASQSYFGKKAAALSIAEAAYLASLPQAPSYFSPFGNNRDKLEERKNFTLERMLAEHFISQEEYETAKKETVSWLPPENTGIRAPHFVMFIKDYLENKYSKEAVRYGGLKVTTTLDYSLQTKAEELVKKWALQNKINYNAENAALVAIDPKTGQILVMVGSRDYFDQEIDGNFNVALAHRQPGSAFKPIVYATAFTKGYTPETVVFDLSTEFSAYCNPDGTPVVADNEDKCYMPENYDLIYRGPIDLRHALAQSVNIPAVKVLYLAGLKESLRLAKDLGIESLTNVNQYGLTLVLGGGEVSLLDLTSAYSTLANSGTRNPYVGILKVEDENGKILEEFQPKPSVVLPENIALTISDILSDEEARQPTFGIHSFLYVDDKDVAVKTGTTNDYRDAWILGYTPSLAVGAWAGNNDNSPMEKKVAGFIVAPMWHEFVTKALKNYPDEKFKKPPTIDNSNLKPVLRGFWQGNQSYFIDKMSGKLATEYTPTETKEEKVVRQVHSILYWLDKNNPWGAPPTNPTNDSQFNSWEYAVRKWAAEKNLADENQSVIPTALDDIHSPNRVPILQIQGLKNSYSKNETVYITIANSGVYPLRKIDLFLNGRYVGSAIKSPFSLSIKLSTLGETGDNKIEVIGSDAVYNKAKTEATFRISE</sequence>
<dbReference type="InterPro" id="IPR050396">
    <property type="entry name" value="Glycosyltr_51/Transpeptidase"/>
</dbReference>
<evidence type="ECO:0000256" key="2">
    <source>
        <dbReference type="ARBA" id="ARBA00007090"/>
    </source>
</evidence>
<evidence type="ECO:0000256" key="10">
    <source>
        <dbReference type="ARBA" id="ARBA00022960"/>
    </source>
</evidence>
<evidence type="ECO:0000256" key="9">
    <source>
        <dbReference type="ARBA" id="ARBA00022801"/>
    </source>
</evidence>
<dbReference type="InterPro" id="IPR036950">
    <property type="entry name" value="PBP_transglycosylase"/>
</dbReference>
<evidence type="ECO:0000256" key="14">
    <source>
        <dbReference type="ARBA" id="ARBA00023316"/>
    </source>
</evidence>
<proteinExistence type="inferred from homology"/>
<evidence type="ECO:0000259" key="18">
    <source>
        <dbReference type="Pfam" id="PF00912"/>
    </source>
</evidence>
<keyword evidence="8" id="KW-0808">Transferase</keyword>
<comment type="catalytic activity">
    <reaction evidence="15">
        <text>Preferential cleavage: (Ac)2-L-Lys-D-Ala-|-D-Ala. Also transpeptidation of peptidyl-alanyl moieties that are N-acyl substituents of D-alanine.</text>
        <dbReference type="EC" id="3.4.16.4"/>
    </reaction>
</comment>
<comment type="subcellular location">
    <subcellularLocation>
        <location evidence="1">Cell membrane</location>
    </subcellularLocation>
</comment>
<dbReference type="InterPro" id="IPR012338">
    <property type="entry name" value="Beta-lactam/transpept-like"/>
</dbReference>
<keyword evidence="10" id="KW-0133">Cell shape</keyword>
<evidence type="ECO:0000313" key="19">
    <source>
        <dbReference type="EMBL" id="OHA44021.1"/>
    </source>
</evidence>
<gene>
    <name evidence="19" type="ORF">A3G03_00480</name>
</gene>
<feature type="domain" description="Penicillin-binding protein transpeptidase" evidence="17">
    <location>
        <begin position="336"/>
        <end position="617"/>
    </location>
</feature>
<keyword evidence="6" id="KW-0645">Protease</keyword>
<evidence type="ECO:0000256" key="4">
    <source>
        <dbReference type="ARBA" id="ARBA00022475"/>
    </source>
</evidence>
<dbReference type="GO" id="GO:0071555">
    <property type="term" value="P:cell wall organization"/>
    <property type="evidence" value="ECO:0007669"/>
    <property type="project" value="UniProtKB-KW"/>
</dbReference>
<dbReference type="GO" id="GO:0009252">
    <property type="term" value="P:peptidoglycan biosynthetic process"/>
    <property type="evidence" value="ECO:0007669"/>
    <property type="project" value="UniProtKB-KW"/>
</dbReference>
<comment type="catalytic activity">
    <reaction evidence="16">
        <text>[GlcNAc-(1-&gt;4)-Mur2Ac(oyl-L-Ala-gamma-D-Glu-L-Lys-D-Ala-D-Ala)](n)-di-trans,octa-cis-undecaprenyl diphosphate + beta-D-GlcNAc-(1-&gt;4)-Mur2Ac(oyl-L-Ala-gamma-D-Glu-L-Lys-D-Ala-D-Ala)-di-trans,octa-cis-undecaprenyl diphosphate = [GlcNAc-(1-&gt;4)-Mur2Ac(oyl-L-Ala-gamma-D-Glu-L-Lys-D-Ala-D-Ala)](n+1)-di-trans,octa-cis-undecaprenyl diphosphate + di-trans,octa-cis-undecaprenyl diphosphate + H(+)</text>
        <dbReference type="Rhea" id="RHEA:23708"/>
        <dbReference type="Rhea" id="RHEA-COMP:9602"/>
        <dbReference type="Rhea" id="RHEA-COMP:9603"/>
        <dbReference type="ChEBI" id="CHEBI:15378"/>
        <dbReference type="ChEBI" id="CHEBI:58405"/>
        <dbReference type="ChEBI" id="CHEBI:60033"/>
        <dbReference type="ChEBI" id="CHEBI:78435"/>
        <dbReference type="EC" id="2.4.99.28"/>
    </reaction>
</comment>
<keyword evidence="4" id="KW-1003">Cell membrane</keyword>
<comment type="similarity">
    <text evidence="3">In the N-terminal section; belongs to the glycosyltransferase 51 family.</text>
</comment>
<dbReference type="GO" id="GO:0009002">
    <property type="term" value="F:serine-type D-Ala-D-Ala carboxypeptidase activity"/>
    <property type="evidence" value="ECO:0007669"/>
    <property type="project" value="UniProtKB-EC"/>
</dbReference>
<keyword evidence="5" id="KW-0121">Carboxypeptidase</keyword>
<evidence type="ECO:0000313" key="20">
    <source>
        <dbReference type="Proteomes" id="UP000176355"/>
    </source>
</evidence>
<evidence type="ECO:0000256" key="12">
    <source>
        <dbReference type="ARBA" id="ARBA00023136"/>
    </source>
</evidence>
<keyword evidence="14" id="KW-0961">Cell wall biogenesis/degradation</keyword>
<keyword evidence="12" id="KW-0472">Membrane</keyword>
<evidence type="ECO:0000256" key="15">
    <source>
        <dbReference type="ARBA" id="ARBA00034000"/>
    </source>
</evidence>
<dbReference type="GO" id="GO:0030288">
    <property type="term" value="C:outer membrane-bounded periplasmic space"/>
    <property type="evidence" value="ECO:0007669"/>
    <property type="project" value="TreeGrafter"/>
</dbReference>
<evidence type="ECO:0000256" key="5">
    <source>
        <dbReference type="ARBA" id="ARBA00022645"/>
    </source>
</evidence>
<dbReference type="GO" id="GO:0005886">
    <property type="term" value="C:plasma membrane"/>
    <property type="evidence" value="ECO:0007669"/>
    <property type="project" value="UniProtKB-SubCell"/>
</dbReference>
<dbReference type="Proteomes" id="UP000176355">
    <property type="component" value="Unassembled WGS sequence"/>
</dbReference>
<dbReference type="AlphaFoldDB" id="A0A1G2P8Y6"/>
<keyword evidence="9" id="KW-0378">Hydrolase</keyword>
<dbReference type="SUPFAM" id="SSF56601">
    <property type="entry name" value="beta-lactamase/transpeptidase-like"/>
    <property type="match status" value="1"/>
</dbReference>
<dbReference type="Pfam" id="PF00912">
    <property type="entry name" value="Transgly"/>
    <property type="match status" value="1"/>
</dbReference>
<dbReference type="NCBIfam" id="TIGR02074">
    <property type="entry name" value="PBP_1a_fam"/>
    <property type="match status" value="1"/>
</dbReference>
<reference evidence="19 20" key="1">
    <citation type="journal article" date="2016" name="Nat. Commun.">
        <title>Thousands of microbial genomes shed light on interconnected biogeochemical processes in an aquifer system.</title>
        <authorList>
            <person name="Anantharaman K."/>
            <person name="Brown C.T."/>
            <person name="Hug L.A."/>
            <person name="Sharon I."/>
            <person name="Castelle C.J."/>
            <person name="Probst A.J."/>
            <person name="Thomas B.C."/>
            <person name="Singh A."/>
            <person name="Wilkins M.J."/>
            <person name="Karaoz U."/>
            <person name="Brodie E.L."/>
            <person name="Williams K.H."/>
            <person name="Hubbard S.S."/>
            <person name="Banfield J.F."/>
        </authorList>
    </citation>
    <scope>NUCLEOTIDE SEQUENCE [LARGE SCALE GENOMIC DNA]</scope>
</reference>
<dbReference type="GO" id="GO:0008955">
    <property type="term" value="F:peptidoglycan glycosyltransferase activity"/>
    <property type="evidence" value="ECO:0007669"/>
    <property type="project" value="UniProtKB-EC"/>
</dbReference>
<dbReference type="InterPro" id="IPR001264">
    <property type="entry name" value="Glyco_trans_51"/>
</dbReference>
<dbReference type="Gene3D" id="1.10.3810.10">
    <property type="entry name" value="Biosynthetic peptidoglycan transglycosylase-like"/>
    <property type="match status" value="1"/>
</dbReference>
<dbReference type="EMBL" id="MHSL01000011">
    <property type="protein sequence ID" value="OHA44021.1"/>
    <property type="molecule type" value="Genomic_DNA"/>
</dbReference>
<dbReference type="GO" id="GO:0008658">
    <property type="term" value="F:penicillin binding"/>
    <property type="evidence" value="ECO:0007669"/>
    <property type="project" value="InterPro"/>
</dbReference>
<dbReference type="GO" id="GO:0006508">
    <property type="term" value="P:proteolysis"/>
    <property type="evidence" value="ECO:0007669"/>
    <property type="project" value="UniProtKB-KW"/>
</dbReference>
<dbReference type="SUPFAM" id="SSF53955">
    <property type="entry name" value="Lysozyme-like"/>
    <property type="match status" value="1"/>
</dbReference>
<evidence type="ECO:0000259" key="17">
    <source>
        <dbReference type="Pfam" id="PF00905"/>
    </source>
</evidence>
<keyword evidence="11" id="KW-0573">Peptidoglycan synthesis</keyword>
<dbReference type="InterPro" id="IPR023346">
    <property type="entry name" value="Lysozyme-like_dom_sf"/>
</dbReference>